<dbReference type="CDD" id="cd14007">
    <property type="entry name" value="STKc_Aurora"/>
    <property type="match status" value="1"/>
</dbReference>
<dbReference type="EC" id="2.7.11.1" evidence="1 15"/>
<dbReference type="SUPFAM" id="SSF56112">
    <property type="entry name" value="Protein kinase-like (PK-like)"/>
    <property type="match status" value="1"/>
</dbReference>
<dbReference type="GO" id="GO:0090266">
    <property type="term" value="P:regulation of mitotic cell cycle spindle assembly checkpoint"/>
    <property type="evidence" value="ECO:0007669"/>
    <property type="project" value="UniProtKB-ARBA"/>
</dbReference>
<dbReference type="Proteomes" id="UP000232875">
    <property type="component" value="Unassembled WGS sequence"/>
</dbReference>
<dbReference type="Gene3D" id="3.30.200.20">
    <property type="entry name" value="Phosphorylase Kinase, domain 1"/>
    <property type="match status" value="1"/>
</dbReference>
<keyword evidence="5 11" id="KW-0547">Nucleotide-binding</keyword>
<dbReference type="InterPro" id="IPR011009">
    <property type="entry name" value="Kinase-like_dom_sf"/>
</dbReference>
<evidence type="ECO:0000256" key="9">
    <source>
        <dbReference type="ARBA" id="ARBA00048679"/>
    </source>
</evidence>
<dbReference type="GO" id="GO:0044779">
    <property type="term" value="P:meiotic spindle checkpoint signaling"/>
    <property type="evidence" value="ECO:0007669"/>
    <property type="project" value="UniProtKB-ARBA"/>
</dbReference>
<evidence type="ECO:0000313" key="19">
    <source>
        <dbReference type="Proteomes" id="UP000232875"/>
    </source>
</evidence>
<dbReference type="AlphaFoldDB" id="A0A2N1JD92"/>
<feature type="compositionally biased region" description="Polar residues" evidence="16">
    <location>
        <begin position="134"/>
        <end position="146"/>
    </location>
</feature>
<evidence type="ECO:0000256" key="11">
    <source>
        <dbReference type="PIRSR" id="PIRSR630616-2"/>
    </source>
</evidence>
<dbReference type="GO" id="GO:0051233">
    <property type="term" value="C:spindle midzone"/>
    <property type="evidence" value="ECO:0007669"/>
    <property type="project" value="UniProtKB-ARBA"/>
</dbReference>
<dbReference type="PROSITE" id="PS00108">
    <property type="entry name" value="PROTEIN_KINASE_ST"/>
    <property type="match status" value="1"/>
</dbReference>
<evidence type="ECO:0000256" key="14">
    <source>
        <dbReference type="RuleBase" id="RU000304"/>
    </source>
</evidence>
<organism evidence="18 19">
    <name type="scientific">Malassezia vespertilionis</name>
    <dbReference type="NCBI Taxonomy" id="2020962"/>
    <lineage>
        <taxon>Eukaryota</taxon>
        <taxon>Fungi</taxon>
        <taxon>Dikarya</taxon>
        <taxon>Basidiomycota</taxon>
        <taxon>Ustilaginomycotina</taxon>
        <taxon>Malasseziomycetes</taxon>
        <taxon>Malasseziales</taxon>
        <taxon>Malasseziaceae</taxon>
        <taxon>Malassezia</taxon>
    </lineage>
</organism>
<dbReference type="FunFam" id="3.30.200.20:FF:000042">
    <property type="entry name" value="Aurora kinase A"/>
    <property type="match status" value="1"/>
</dbReference>
<evidence type="ECO:0000256" key="10">
    <source>
        <dbReference type="PIRSR" id="PIRSR630616-1"/>
    </source>
</evidence>
<evidence type="ECO:0000256" key="7">
    <source>
        <dbReference type="ARBA" id="ARBA00022840"/>
    </source>
</evidence>
<comment type="catalytic activity">
    <reaction evidence="9 15">
        <text>L-seryl-[protein] + ATP = O-phospho-L-seryl-[protein] + ADP + H(+)</text>
        <dbReference type="Rhea" id="RHEA:17989"/>
        <dbReference type="Rhea" id="RHEA-COMP:9863"/>
        <dbReference type="Rhea" id="RHEA-COMP:11604"/>
        <dbReference type="ChEBI" id="CHEBI:15378"/>
        <dbReference type="ChEBI" id="CHEBI:29999"/>
        <dbReference type="ChEBI" id="CHEBI:30616"/>
        <dbReference type="ChEBI" id="CHEBI:83421"/>
        <dbReference type="ChEBI" id="CHEBI:456216"/>
        <dbReference type="EC" id="2.7.11.1"/>
    </reaction>
</comment>
<reference evidence="18 19" key="1">
    <citation type="submission" date="2017-10" db="EMBL/GenBank/DDBJ databases">
        <title>A novel species of cold-tolerant Malassezia isolated from bats.</title>
        <authorList>
            <person name="Lorch J.M."/>
            <person name="Palmer J.M."/>
            <person name="Vanderwolf K.J."/>
            <person name="Schmidt K.Z."/>
            <person name="Verant M.L."/>
            <person name="Weller T.J."/>
            <person name="Blehert D.S."/>
        </authorList>
    </citation>
    <scope>NUCLEOTIDE SEQUENCE [LARGE SCALE GENOMIC DNA]</scope>
    <source>
        <strain evidence="18 19">NWHC:44797-103</strain>
    </source>
</reference>
<feature type="active site" description="Proton acceptor" evidence="10">
    <location>
        <position position="338"/>
    </location>
</feature>
<evidence type="ECO:0000256" key="8">
    <source>
        <dbReference type="ARBA" id="ARBA00047899"/>
    </source>
</evidence>
<dbReference type="FunFam" id="1.10.510.10:FF:000235">
    <property type="entry name" value="Serine/threonine-protein kinase ark1"/>
    <property type="match status" value="1"/>
</dbReference>
<dbReference type="InterPro" id="IPR008271">
    <property type="entry name" value="Ser/Thr_kinase_AS"/>
</dbReference>
<dbReference type="PROSITE" id="PS00107">
    <property type="entry name" value="PROTEIN_KINASE_ATP"/>
    <property type="match status" value="1"/>
</dbReference>
<dbReference type="InterPro" id="IPR017441">
    <property type="entry name" value="Protein_kinase_ATP_BS"/>
</dbReference>
<evidence type="ECO:0000256" key="16">
    <source>
        <dbReference type="SAM" id="MobiDB-lite"/>
    </source>
</evidence>
<keyword evidence="7 11" id="KW-0067">ATP-binding</keyword>
<keyword evidence="3 14" id="KW-0723">Serine/threonine-protein kinase</keyword>
<dbReference type="GO" id="GO:0005524">
    <property type="term" value="F:ATP binding"/>
    <property type="evidence" value="ECO:0007669"/>
    <property type="project" value="UniProtKB-UniRule"/>
</dbReference>
<evidence type="ECO:0000256" key="12">
    <source>
        <dbReference type="PIRSR" id="PIRSR630616-3"/>
    </source>
</evidence>
<dbReference type="InterPro" id="IPR030616">
    <property type="entry name" value="Aur-like"/>
</dbReference>
<feature type="binding site" evidence="11">
    <location>
        <begin position="342"/>
        <end position="343"/>
    </location>
    <ligand>
        <name>ATP</name>
        <dbReference type="ChEBI" id="CHEBI:30616"/>
    </ligand>
</feature>
<keyword evidence="6 15" id="KW-0418">Kinase</keyword>
<comment type="similarity">
    <text evidence="15">Belongs to the protein kinase superfamily. Ser/Thr protein kinase family. Aurora subfamily.</text>
</comment>
<evidence type="ECO:0000313" key="18">
    <source>
        <dbReference type="EMBL" id="PKI84492.1"/>
    </source>
</evidence>
<evidence type="ECO:0000256" key="6">
    <source>
        <dbReference type="ARBA" id="ARBA00022777"/>
    </source>
</evidence>
<evidence type="ECO:0000256" key="15">
    <source>
        <dbReference type="RuleBase" id="RU367134"/>
    </source>
</evidence>
<dbReference type="GeneID" id="80901086"/>
<dbReference type="InterPro" id="IPR000719">
    <property type="entry name" value="Prot_kinase_dom"/>
</dbReference>
<feature type="domain" description="Protein kinase" evidence="17">
    <location>
        <begin position="205"/>
        <end position="466"/>
    </location>
</feature>
<evidence type="ECO:0000256" key="2">
    <source>
        <dbReference type="ARBA" id="ARBA00021157"/>
    </source>
</evidence>
<dbReference type="GO" id="GO:0000776">
    <property type="term" value="C:kinetochore"/>
    <property type="evidence" value="ECO:0007669"/>
    <property type="project" value="UniProtKB-ARBA"/>
</dbReference>
<dbReference type="GO" id="GO:1902115">
    <property type="term" value="P:regulation of organelle assembly"/>
    <property type="evidence" value="ECO:0007669"/>
    <property type="project" value="UniProtKB-ARBA"/>
</dbReference>
<dbReference type="Pfam" id="PF00069">
    <property type="entry name" value="Pkinase"/>
    <property type="match status" value="1"/>
</dbReference>
<dbReference type="EMBL" id="KZ454989">
    <property type="protein sequence ID" value="PKI84492.1"/>
    <property type="molecule type" value="Genomic_DNA"/>
</dbReference>
<protein>
    <recommendedName>
        <fullName evidence="2 15">Aurora kinase</fullName>
        <ecNumber evidence="1 15">2.7.11.1</ecNumber>
    </recommendedName>
</protein>
<keyword evidence="4 15" id="KW-0808">Transferase</keyword>
<evidence type="ECO:0000259" key="17">
    <source>
        <dbReference type="PROSITE" id="PS50011"/>
    </source>
</evidence>
<feature type="cross-link" description="Glycyl lysine isopeptide (Lys-Gly) (interchain with G-Cter in SUMO2)" evidence="12">
    <location>
        <position position="340"/>
    </location>
</feature>
<proteinExistence type="inferred from homology"/>
<dbReference type="GO" id="GO:0032465">
    <property type="term" value="P:regulation of cytokinesis"/>
    <property type="evidence" value="ECO:0007669"/>
    <property type="project" value="UniProtKB-ARBA"/>
</dbReference>
<dbReference type="GO" id="GO:0032133">
    <property type="term" value="C:chromosome passenger complex"/>
    <property type="evidence" value="ECO:0007669"/>
    <property type="project" value="UniProtKB-ARBA"/>
</dbReference>
<comment type="catalytic activity">
    <reaction evidence="8 15">
        <text>L-threonyl-[protein] + ATP = O-phospho-L-threonyl-[protein] + ADP + H(+)</text>
        <dbReference type="Rhea" id="RHEA:46608"/>
        <dbReference type="Rhea" id="RHEA-COMP:11060"/>
        <dbReference type="Rhea" id="RHEA-COMP:11605"/>
        <dbReference type="ChEBI" id="CHEBI:15378"/>
        <dbReference type="ChEBI" id="CHEBI:30013"/>
        <dbReference type="ChEBI" id="CHEBI:30616"/>
        <dbReference type="ChEBI" id="CHEBI:61977"/>
        <dbReference type="ChEBI" id="CHEBI:456216"/>
        <dbReference type="EC" id="2.7.11.1"/>
    </reaction>
</comment>
<dbReference type="GO" id="GO:0004674">
    <property type="term" value="F:protein serine/threonine kinase activity"/>
    <property type="evidence" value="ECO:0007669"/>
    <property type="project" value="UniProtKB-KW"/>
</dbReference>
<dbReference type="GO" id="GO:0072479">
    <property type="term" value="P:response to mitotic cell cycle spindle assembly checkpoint signaling"/>
    <property type="evidence" value="ECO:0007669"/>
    <property type="project" value="UniProtKB-ARBA"/>
</dbReference>
<feature type="compositionally biased region" description="Polar residues" evidence="16">
    <location>
        <begin position="25"/>
        <end position="38"/>
    </location>
</feature>
<dbReference type="GO" id="GO:0008608">
    <property type="term" value="P:attachment of spindle microtubules to kinetochore"/>
    <property type="evidence" value="ECO:0007669"/>
    <property type="project" value="UniProtKB-ARBA"/>
</dbReference>
<dbReference type="PANTHER" id="PTHR24350">
    <property type="entry name" value="SERINE/THREONINE-PROTEIN KINASE IAL-RELATED"/>
    <property type="match status" value="1"/>
</dbReference>
<feature type="binding site" evidence="11">
    <location>
        <position position="356"/>
    </location>
    <ligand>
        <name>ATP</name>
        <dbReference type="ChEBI" id="CHEBI:30616"/>
    </ligand>
</feature>
<feature type="compositionally biased region" description="Basic and acidic residues" evidence="16">
    <location>
        <begin position="155"/>
        <end position="175"/>
    </location>
</feature>
<dbReference type="GO" id="GO:0045143">
    <property type="term" value="P:homologous chromosome segregation"/>
    <property type="evidence" value="ECO:0007669"/>
    <property type="project" value="UniProtKB-ARBA"/>
</dbReference>
<dbReference type="STRING" id="2020962.A0A2N1JD92"/>
<feature type="region of interest" description="Disordered" evidence="16">
    <location>
        <begin position="1"/>
        <end position="38"/>
    </location>
</feature>
<dbReference type="PROSITE" id="PS50011">
    <property type="entry name" value="PROTEIN_KINASE_DOM"/>
    <property type="match status" value="1"/>
</dbReference>
<accession>A0A2N1JD92</accession>
<evidence type="ECO:0000256" key="4">
    <source>
        <dbReference type="ARBA" id="ARBA00022679"/>
    </source>
</evidence>
<evidence type="ECO:0000256" key="3">
    <source>
        <dbReference type="ARBA" id="ARBA00022527"/>
    </source>
</evidence>
<feature type="binding site" evidence="11 13">
    <location>
        <position position="242"/>
    </location>
    <ligand>
        <name>ATP</name>
        <dbReference type="ChEBI" id="CHEBI:30616"/>
    </ligand>
</feature>
<dbReference type="OrthoDB" id="377346at2759"/>
<evidence type="ECO:0000256" key="1">
    <source>
        <dbReference type="ARBA" id="ARBA00012513"/>
    </source>
</evidence>
<name>A0A2N1JD92_9BASI</name>
<dbReference type="Gene3D" id="1.10.510.10">
    <property type="entry name" value="Transferase(Phosphotransferase) domain 1"/>
    <property type="match status" value="1"/>
</dbReference>
<feature type="binding site" evidence="11">
    <location>
        <begin position="291"/>
        <end position="293"/>
    </location>
    <ligand>
        <name>ATP</name>
        <dbReference type="ChEBI" id="CHEBI:30616"/>
    </ligand>
</feature>
<sequence length="484" mass="54281">MPGPAQGLESRMNAMSISGHEYANGNRSTKPPGSATALSNTTWLAAQQRKAAHQPFQPRPLKNVVNAEGKGATRQPLASCHAIGNTPTATHAMVEKPKLARPPSMSTMRVAPPPRDGLDNARSARTVDDKRSFRTQLQAQTRTAPSQDPPTFDLGRYDGGLERDESKGRRETAHRLSGEDDALAMDSSMDGLKHNPTRQWSLSQFEIGRPLGKGKFGRVYLARTKPVPSEQLQNQGYVVALKCVYKKELVENKVDLQLRREIEIQMNLRHPNVLRMFGYFHDHGRIFMMLEFAGRGELFKIMSKLPDRRFDKATASRYIAQIADALQYLHSKHIIHRDIKPENLLLGIRGEVKIADFGWSVHAPSNRRATLCGTLDYLPPEMVEGKTHSGAVDLWALGVLTYEFLEGMPPFEELSGASMTYKRIAAVDLRMPSHIDEDAQDLIRSLLKYNPAERLPLSKVLRHPWIVRHDPNAHVRASKFVNKS</sequence>
<keyword evidence="19" id="KW-1185">Reference proteome</keyword>
<evidence type="ECO:0000256" key="5">
    <source>
        <dbReference type="ARBA" id="ARBA00022741"/>
    </source>
</evidence>
<dbReference type="SMART" id="SM00220">
    <property type="entry name" value="S_TKc"/>
    <property type="match status" value="1"/>
</dbReference>
<feature type="binding site" evidence="11">
    <location>
        <position position="215"/>
    </location>
    <ligand>
        <name>ATP</name>
        <dbReference type="ChEBI" id="CHEBI:30616"/>
    </ligand>
</feature>
<dbReference type="GO" id="GO:0000819">
    <property type="term" value="P:sister chromatid segregation"/>
    <property type="evidence" value="ECO:0007669"/>
    <property type="project" value="UniProtKB-ARBA"/>
</dbReference>
<dbReference type="RefSeq" id="XP_056062397.1">
    <property type="nucleotide sequence ID" value="XM_056206422.1"/>
</dbReference>
<gene>
    <name evidence="18" type="primary">IPL1</name>
    <name evidence="18" type="ORF">MVES_001488</name>
</gene>
<feature type="region of interest" description="Disordered" evidence="16">
    <location>
        <begin position="72"/>
        <end position="175"/>
    </location>
</feature>
<evidence type="ECO:0000256" key="13">
    <source>
        <dbReference type="PROSITE-ProRule" id="PRU10141"/>
    </source>
</evidence>